<dbReference type="EMBL" id="JBIACK010000008">
    <property type="protein sequence ID" value="MFE8702128.1"/>
    <property type="molecule type" value="Genomic_DNA"/>
</dbReference>
<name>A0ABW6KH20_9BACI</name>
<dbReference type="Pfam" id="PF14005">
    <property type="entry name" value="YpjP"/>
    <property type="match status" value="1"/>
</dbReference>
<protein>
    <submittedName>
        <fullName evidence="1">YpjP family protein</fullName>
    </submittedName>
</protein>
<proteinExistence type="predicted"/>
<dbReference type="RefSeq" id="WP_389362091.1">
    <property type="nucleotide sequence ID" value="NZ_JBIACK010000008.1"/>
</dbReference>
<comment type="caution">
    <text evidence="1">The sequence shown here is derived from an EMBL/GenBank/DDBJ whole genome shotgun (WGS) entry which is preliminary data.</text>
</comment>
<dbReference type="InterPro" id="IPR025616">
    <property type="entry name" value="YpjP"/>
</dbReference>
<accession>A0ABW6KH20</accession>
<reference evidence="1 2" key="1">
    <citation type="submission" date="2024-08" db="EMBL/GenBank/DDBJ databases">
        <title>Two novel Cytobacillus novel species.</title>
        <authorList>
            <person name="Liu G."/>
        </authorList>
    </citation>
    <scope>NUCLEOTIDE SEQUENCE [LARGE SCALE GENOMIC DNA]</scope>
    <source>
        <strain evidence="1 2">FJAT-54145</strain>
    </source>
</reference>
<keyword evidence="2" id="KW-1185">Reference proteome</keyword>
<gene>
    <name evidence="1" type="ORF">ACFYKX_16135</name>
</gene>
<sequence>MPKWLQKSFVVLITILTFGLISPSHILLNDVSAEKAEKRDALESESSKLLLENQIDKTDIVKQLVTEAEQQSYIKFGSRIKPVIEDEFRDIILPEIEKVIEVVASNYPEEDLSRLTITEIPSGGNSEKIFNIYDHVKKQDIIRFHVRKDHPPQEGYWFNFHYHTFEDQFQGHHHLGSIYWDKNTPPQWMS</sequence>
<evidence type="ECO:0000313" key="2">
    <source>
        <dbReference type="Proteomes" id="UP001601059"/>
    </source>
</evidence>
<evidence type="ECO:0000313" key="1">
    <source>
        <dbReference type="EMBL" id="MFE8702128.1"/>
    </source>
</evidence>
<organism evidence="1 2">
    <name type="scientific">Cytobacillus spartinae</name>
    <dbReference type="NCBI Taxonomy" id="3299023"/>
    <lineage>
        <taxon>Bacteria</taxon>
        <taxon>Bacillati</taxon>
        <taxon>Bacillota</taxon>
        <taxon>Bacilli</taxon>
        <taxon>Bacillales</taxon>
        <taxon>Bacillaceae</taxon>
        <taxon>Cytobacillus</taxon>
    </lineage>
</organism>
<dbReference type="Proteomes" id="UP001601059">
    <property type="component" value="Unassembled WGS sequence"/>
</dbReference>